<dbReference type="Proteomes" id="UP000291822">
    <property type="component" value="Unassembled WGS sequence"/>
</dbReference>
<dbReference type="GO" id="GO:0006282">
    <property type="term" value="P:regulation of DNA repair"/>
    <property type="evidence" value="ECO:0007669"/>
    <property type="project" value="UniProtKB-UniRule"/>
</dbReference>
<dbReference type="InterPro" id="IPR003783">
    <property type="entry name" value="Regulatory_RecX"/>
</dbReference>
<sequence>MTPAPCGRLPFAARAGAKMDRRNDLLAMPRDSEKTPKSGKAERASAYSKALGLLARREHSRVELKRKLRQGGYEGAESSEAIDRLGEQHYQDDLRFAEVLIRSRASQGYGPLRLRAELKTHGLSETRIRQLLDEADMDWTASAANQLRRRYGGLGSADPAEKQRRAQFLLRRGFPAATVRGLTHAEVDELADESD</sequence>
<dbReference type="Pfam" id="PF02631">
    <property type="entry name" value="RecX_HTH2"/>
    <property type="match status" value="1"/>
</dbReference>
<comment type="subcellular location">
    <subcellularLocation>
        <location evidence="1 5">Cytoplasm</location>
    </subcellularLocation>
</comment>
<proteinExistence type="inferred from homology"/>
<evidence type="ECO:0000313" key="11">
    <source>
        <dbReference type="Proteomes" id="UP000291822"/>
    </source>
</evidence>
<dbReference type="PANTHER" id="PTHR33602">
    <property type="entry name" value="REGULATORY PROTEIN RECX FAMILY PROTEIN"/>
    <property type="match status" value="1"/>
</dbReference>
<dbReference type="InterPro" id="IPR053925">
    <property type="entry name" value="RecX_HTH_3rd"/>
</dbReference>
<dbReference type="Gene3D" id="1.10.10.10">
    <property type="entry name" value="Winged helix-like DNA-binding domain superfamily/Winged helix DNA-binding domain"/>
    <property type="match status" value="3"/>
</dbReference>
<gene>
    <name evidence="5" type="primary">recX</name>
    <name evidence="10" type="ORF">EZM97_09190</name>
</gene>
<feature type="domain" description="RecX first three-helical" evidence="9">
    <location>
        <begin position="46"/>
        <end position="85"/>
    </location>
</feature>
<dbReference type="InterPro" id="IPR036388">
    <property type="entry name" value="WH-like_DNA-bd_sf"/>
</dbReference>
<dbReference type="InterPro" id="IPR053926">
    <property type="entry name" value="RecX_HTH_1st"/>
</dbReference>
<keyword evidence="11" id="KW-1185">Reference proteome</keyword>
<dbReference type="EMBL" id="SJTG01000001">
    <property type="protein sequence ID" value="TCI13424.1"/>
    <property type="molecule type" value="Genomic_DNA"/>
</dbReference>
<comment type="caution">
    <text evidence="10">The sequence shown here is derived from an EMBL/GenBank/DDBJ whole genome shotgun (WGS) entry which is preliminary data.</text>
</comment>
<feature type="domain" description="RecX third three-helical" evidence="8">
    <location>
        <begin position="141"/>
        <end position="180"/>
    </location>
</feature>
<protein>
    <recommendedName>
        <fullName evidence="3 5">Regulatory protein RecX</fullName>
    </recommendedName>
</protein>
<organism evidence="10 11">
    <name type="scientific">Dyella soli</name>
    <dbReference type="NCBI Taxonomy" id="522319"/>
    <lineage>
        <taxon>Bacteria</taxon>
        <taxon>Pseudomonadati</taxon>
        <taxon>Pseudomonadota</taxon>
        <taxon>Gammaproteobacteria</taxon>
        <taxon>Lysobacterales</taxon>
        <taxon>Rhodanobacteraceae</taxon>
        <taxon>Dyella</taxon>
    </lineage>
</organism>
<evidence type="ECO:0000256" key="3">
    <source>
        <dbReference type="ARBA" id="ARBA00018111"/>
    </source>
</evidence>
<dbReference type="AlphaFoldDB" id="A0A4R0Z1D9"/>
<feature type="domain" description="RecX second three-helical" evidence="7">
    <location>
        <begin position="92"/>
        <end position="132"/>
    </location>
</feature>
<dbReference type="HAMAP" id="MF_01114">
    <property type="entry name" value="RecX"/>
    <property type="match status" value="1"/>
</dbReference>
<evidence type="ECO:0000259" key="8">
    <source>
        <dbReference type="Pfam" id="PF21981"/>
    </source>
</evidence>
<dbReference type="PANTHER" id="PTHR33602:SF1">
    <property type="entry name" value="REGULATORY PROTEIN RECX FAMILY PROTEIN"/>
    <property type="match status" value="1"/>
</dbReference>
<evidence type="ECO:0000256" key="1">
    <source>
        <dbReference type="ARBA" id="ARBA00004496"/>
    </source>
</evidence>
<name>A0A4R0Z1D9_9GAMM</name>
<evidence type="ECO:0000256" key="4">
    <source>
        <dbReference type="ARBA" id="ARBA00022490"/>
    </source>
</evidence>
<dbReference type="InterPro" id="IPR053924">
    <property type="entry name" value="RecX_HTH_2nd"/>
</dbReference>
<evidence type="ECO:0000256" key="2">
    <source>
        <dbReference type="ARBA" id="ARBA00009695"/>
    </source>
</evidence>
<accession>A0A4R0Z1D9</accession>
<keyword evidence="4 5" id="KW-0963">Cytoplasm</keyword>
<comment type="similarity">
    <text evidence="2 5">Belongs to the RecX family.</text>
</comment>
<dbReference type="Pfam" id="PF21981">
    <property type="entry name" value="RecX_HTH3"/>
    <property type="match status" value="1"/>
</dbReference>
<dbReference type="GO" id="GO:0005737">
    <property type="term" value="C:cytoplasm"/>
    <property type="evidence" value="ECO:0007669"/>
    <property type="project" value="UniProtKB-SubCell"/>
</dbReference>
<evidence type="ECO:0000256" key="5">
    <source>
        <dbReference type="HAMAP-Rule" id="MF_01114"/>
    </source>
</evidence>
<reference evidence="10 11" key="1">
    <citation type="submission" date="2019-02" db="EMBL/GenBank/DDBJ databases">
        <title>Dyella amyloliquefaciens sp. nov., isolated from forest soil.</title>
        <authorList>
            <person name="Gao Z.-H."/>
            <person name="Qiu L.-H."/>
        </authorList>
    </citation>
    <scope>NUCLEOTIDE SEQUENCE [LARGE SCALE GENOMIC DNA]</scope>
    <source>
        <strain evidence="10 11">KACC 12747</strain>
    </source>
</reference>
<evidence type="ECO:0000313" key="10">
    <source>
        <dbReference type="EMBL" id="TCI13424.1"/>
    </source>
</evidence>
<comment type="function">
    <text evidence="5">Modulates RecA activity.</text>
</comment>
<evidence type="ECO:0000259" key="9">
    <source>
        <dbReference type="Pfam" id="PF21982"/>
    </source>
</evidence>
<evidence type="ECO:0000259" key="7">
    <source>
        <dbReference type="Pfam" id="PF02631"/>
    </source>
</evidence>
<feature type="region of interest" description="Disordered" evidence="6">
    <location>
        <begin position="20"/>
        <end position="45"/>
    </location>
</feature>
<evidence type="ECO:0000256" key="6">
    <source>
        <dbReference type="SAM" id="MobiDB-lite"/>
    </source>
</evidence>
<dbReference type="Pfam" id="PF21982">
    <property type="entry name" value="RecX_HTH1"/>
    <property type="match status" value="1"/>
</dbReference>
<feature type="compositionally biased region" description="Basic and acidic residues" evidence="6">
    <location>
        <begin position="20"/>
        <end position="43"/>
    </location>
</feature>